<dbReference type="Gene3D" id="1.10.10.10">
    <property type="entry name" value="Winged helix-like DNA-binding domain superfamily/Winged helix DNA-binding domain"/>
    <property type="match status" value="1"/>
</dbReference>
<evidence type="ECO:0000256" key="1">
    <source>
        <dbReference type="ARBA" id="ARBA00023015"/>
    </source>
</evidence>
<proteinExistence type="predicted"/>
<dbReference type="GO" id="GO:0003677">
    <property type="term" value="F:DNA binding"/>
    <property type="evidence" value="ECO:0007669"/>
    <property type="project" value="UniProtKB-KW"/>
</dbReference>
<comment type="caution">
    <text evidence="5">The sequence shown here is derived from an EMBL/GenBank/DDBJ whole genome shotgun (WGS) entry which is preliminary data.</text>
</comment>
<keyword evidence="2" id="KW-0238">DNA-binding</keyword>
<dbReference type="PROSITE" id="PS50949">
    <property type="entry name" value="HTH_GNTR"/>
    <property type="match status" value="1"/>
</dbReference>
<dbReference type="CDD" id="cd07377">
    <property type="entry name" value="WHTH_GntR"/>
    <property type="match status" value="1"/>
</dbReference>
<dbReference type="SUPFAM" id="SSF46785">
    <property type="entry name" value="Winged helix' DNA-binding domain"/>
    <property type="match status" value="1"/>
</dbReference>
<dbReference type="EMBL" id="AZCK01000001">
    <property type="protein sequence ID" value="KRK25209.1"/>
    <property type="molecule type" value="Genomic_DNA"/>
</dbReference>
<sequence length="130" mass="15037">MKKMQFDFNSPEPIFIQVATQLEDAIFTGAFQEGAQVPSTTEISKQFKINPATVLKGMNMLVDNDLLEKRRGRGTFVKQGAQEIIIKRRQEHFYNDYILNLINESKKLHLSEDDILTLVKRGYDNEQDRS</sequence>
<dbReference type="PATRIC" id="fig|1423768.4.peg.161"/>
<dbReference type="InterPro" id="IPR000524">
    <property type="entry name" value="Tscrpt_reg_HTH_GntR"/>
</dbReference>
<evidence type="ECO:0000256" key="3">
    <source>
        <dbReference type="ARBA" id="ARBA00023163"/>
    </source>
</evidence>
<feature type="domain" description="HTH gntR-type" evidence="4">
    <location>
        <begin position="12"/>
        <end position="80"/>
    </location>
</feature>
<evidence type="ECO:0000259" key="4">
    <source>
        <dbReference type="PROSITE" id="PS50949"/>
    </source>
</evidence>
<organism evidence="5 6">
    <name type="scientific">Apilactobacillus kunkeei DSM 12361 = ATCC 700308</name>
    <dbReference type="NCBI Taxonomy" id="1423768"/>
    <lineage>
        <taxon>Bacteria</taxon>
        <taxon>Bacillati</taxon>
        <taxon>Bacillota</taxon>
        <taxon>Bacilli</taxon>
        <taxon>Lactobacillales</taxon>
        <taxon>Lactobacillaceae</taxon>
        <taxon>Apilactobacillus</taxon>
    </lineage>
</organism>
<dbReference type="PANTHER" id="PTHR38445:SF10">
    <property type="entry name" value="GNTR-FAMILY TRANSCRIPTIONAL REGULATOR"/>
    <property type="match status" value="1"/>
</dbReference>
<dbReference type="PANTHER" id="PTHR38445">
    <property type="entry name" value="HTH-TYPE TRANSCRIPTIONAL REPRESSOR YTRA"/>
    <property type="match status" value="1"/>
</dbReference>
<protein>
    <submittedName>
        <fullName evidence="5">Transcription regulator</fullName>
    </submittedName>
</protein>
<reference evidence="5 6" key="1">
    <citation type="journal article" date="2015" name="Genome Announc.">
        <title>Expanding the biotechnology potential of lactobacilli through comparative genomics of 213 strains and associated genera.</title>
        <authorList>
            <person name="Sun Z."/>
            <person name="Harris H.M."/>
            <person name="McCann A."/>
            <person name="Guo C."/>
            <person name="Argimon S."/>
            <person name="Zhang W."/>
            <person name="Yang X."/>
            <person name="Jeffery I.B."/>
            <person name="Cooney J.C."/>
            <person name="Kagawa T.F."/>
            <person name="Liu W."/>
            <person name="Song Y."/>
            <person name="Salvetti E."/>
            <person name="Wrobel A."/>
            <person name="Rasinkangas P."/>
            <person name="Parkhill J."/>
            <person name="Rea M.C."/>
            <person name="O'Sullivan O."/>
            <person name="Ritari J."/>
            <person name="Douillard F.P."/>
            <person name="Paul Ross R."/>
            <person name="Yang R."/>
            <person name="Briner A.E."/>
            <person name="Felis G.E."/>
            <person name="de Vos W.M."/>
            <person name="Barrangou R."/>
            <person name="Klaenhammer T.R."/>
            <person name="Caufield P.W."/>
            <person name="Cui Y."/>
            <person name="Zhang H."/>
            <person name="O'Toole P.W."/>
        </authorList>
    </citation>
    <scope>NUCLEOTIDE SEQUENCE [LARGE SCALE GENOMIC DNA]</scope>
    <source>
        <strain evidence="5 6">DSM 12361</strain>
    </source>
</reference>
<dbReference type="SMART" id="SM00345">
    <property type="entry name" value="HTH_GNTR"/>
    <property type="match status" value="1"/>
</dbReference>
<dbReference type="AlphaFoldDB" id="A0A0R1FU51"/>
<name>A0A0R1FU51_9LACO</name>
<accession>A0A0R1FU51</accession>
<dbReference type="InterPro" id="IPR036388">
    <property type="entry name" value="WH-like_DNA-bd_sf"/>
</dbReference>
<keyword evidence="1" id="KW-0805">Transcription regulation</keyword>
<dbReference type="InterPro" id="IPR036390">
    <property type="entry name" value="WH_DNA-bd_sf"/>
</dbReference>
<dbReference type="Pfam" id="PF00392">
    <property type="entry name" value="GntR"/>
    <property type="match status" value="1"/>
</dbReference>
<dbReference type="Proteomes" id="UP000051794">
    <property type="component" value="Unassembled WGS sequence"/>
</dbReference>
<keyword evidence="3" id="KW-0804">Transcription</keyword>
<dbReference type="GO" id="GO:0003700">
    <property type="term" value="F:DNA-binding transcription factor activity"/>
    <property type="evidence" value="ECO:0007669"/>
    <property type="project" value="InterPro"/>
</dbReference>
<gene>
    <name evidence="5" type="ORF">FD43_GL000157</name>
</gene>
<evidence type="ECO:0000313" key="5">
    <source>
        <dbReference type="EMBL" id="KRK25209.1"/>
    </source>
</evidence>
<evidence type="ECO:0000313" key="6">
    <source>
        <dbReference type="Proteomes" id="UP000051794"/>
    </source>
</evidence>
<evidence type="ECO:0000256" key="2">
    <source>
        <dbReference type="ARBA" id="ARBA00023125"/>
    </source>
</evidence>